<name>X1PGJ7_9ZZZZ</name>
<accession>X1PGJ7</accession>
<comment type="caution">
    <text evidence="1">The sequence shown here is derived from an EMBL/GenBank/DDBJ whole genome shotgun (WGS) entry which is preliminary data.</text>
</comment>
<proteinExistence type="predicted"/>
<dbReference type="EMBL" id="BARV01026495">
    <property type="protein sequence ID" value="GAI41606.1"/>
    <property type="molecule type" value="Genomic_DNA"/>
</dbReference>
<evidence type="ECO:0000313" key="1">
    <source>
        <dbReference type="EMBL" id="GAI41606.1"/>
    </source>
</evidence>
<feature type="non-terminal residue" evidence="1">
    <location>
        <position position="1"/>
    </location>
</feature>
<sequence>AEIRASEIRGQFEEINERRIELEELGKQISYRIRNSFGALPQYLKYYEETSKKYLNN</sequence>
<protein>
    <submittedName>
        <fullName evidence="1">Uncharacterized protein</fullName>
    </submittedName>
</protein>
<reference evidence="1" key="1">
    <citation type="journal article" date="2014" name="Front. Microbiol.">
        <title>High frequency of phylogenetically diverse reductive dehalogenase-homologous genes in deep subseafloor sedimentary metagenomes.</title>
        <authorList>
            <person name="Kawai M."/>
            <person name="Futagami T."/>
            <person name="Toyoda A."/>
            <person name="Takaki Y."/>
            <person name="Nishi S."/>
            <person name="Hori S."/>
            <person name="Arai W."/>
            <person name="Tsubouchi T."/>
            <person name="Morono Y."/>
            <person name="Uchiyama I."/>
            <person name="Ito T."/>
            <person name="Fujiyama A."/>
            <person name="Inagaki F."/>
            <person name="Takami H."/>
        </authorList>
    </citation>
    <scope>NUCLEOTIDE SEQUENCE</scope>
    <source>
        <strain evidence="1">Expedition CK06-06</strain>
    </source>
</reference>
<gene>
    <name evidence="1" type="ORF">S06H3_42802</name>
</gene>
<organism evidence="1">
    <name type="scientific">marine sediment metagenome</name>
    <dbReference type="NCBI Taxonomy" id="412755"/>
    <lineage>
        <taxon>unclassified sequences</taxon>
        <taxon>metagenomes</taxon>
        <taxon>ecological metagenomes</taxon>
    </lineage>
</organism>
<dbReference type="AlphaFoldDB" id="X1PGJ7"/>